<reference evidence="10" key="2">
    <citation type="submission" date="2015-01" db="EMBL/GenBank/DDBJ databases">
        <title>Evolutionary Origins and Diversification of the Mycorrhizal Mutualists.</title>
        <authorList>
            <consortium name="DOE Joint Genome Institute"/>
            <consortium name="Mycorrhizal Genomics Consortium"/>
            <person name="Kohler A."/>
            <person name="Kuo A."/>
            <person name="Nagy L.G."/>
            <person name="Floudas D."/>
            <person name="Copeland A."/>
            <person name="Barry K.W."/>
            <person name="Cichocki N."/>
            <person name="Veneault-Fourrey C."/>
            <person name="LaButti K."/>
            <person name="Lindquist E.A."/>
            <person name="Lipzen A."/>
            <person name="Lundell T."/>
            <person name="Morin E."/>
            <person name="Murat C."/>
            <person name="Riley R."/>
            <person name="Ohm R."/>
            <person name="Sun H."/>
            <person name="Tunlid A."/>
            <person name="Henrissat B."/>
            <person name="Grigoriev I.V."/>
            <person name="Hibbett D.S."/>
            <person name="Martin F."/>
        </authorList>
    </citation>
    <scope>NUCLEOTIDE SEQUENCE [LARGE SCALE GENOMIC DNA]</scope>
    <source>
        <strain evidence="10">MUT 4182</strain>
    </source>
</reference>
<dbReference type="CDD" id="cd00200">
    <property type="entry name" value="WD40"/>
    <property type="match status" value="1"/>
</dbReference>
<reference evidence="9 10" key="1">
    <citation type="submission" date="2014-04" db="EMBL/GenBank/DDBJ databases">
        <authorList>
            <consortium name="DOE Joint Genome Institute"/>
            <person name="Kuo A."/>
            <person name="Girlanda M."/>
            <person name="Perotto S."/>
            <person name="Kohler A."/>
            <person name="Nagy L.G."/>
            <person name="Floudas D."/>
            <person name="Copeland A."/>
            <person name="Barry K.W."/>
            <person name="Cichocki N."/>
            <person name="Veneault-Fourrey C."/>
            <person name="LaButti K."/>
            <person name="Lindquist E.A."/>
            <person name="Lipzen A."/>
            <person name="Lundell T."/>
            <person name="Morin E."/>
            <person name="Murat C."/>
            <person name="Sun H."/>
            <person name="Tunlid A."/>
            <person name="Henrissat B."/>
            <person name="Grigoriev I.V."/>
            <person name="Hibbett D.S."/>
            <person name="Martin F."/>
            <person name="Nordberg H.P."/>
            <person name="Cantor M.N."/>
            <person name="Hua S.X."/>
        </authorList>
    </citation>
    <scope>NUCLEOTIDE SEQUENCE [LARGE SCALE GENOMIC DNA]</scope>
    <source>
        <strain evidence="9 10">MUT 4182</strain>
    </source>
</reference>
<dbReference type="SMART" id="SM00320">
    <property type="entry name" value="WD40"/>
    <property type="match status" value="8"/>
</dbReference>
<evidence type="ECO:0000256" key="5">
    <source>
        <dbReference type="ARBA" id="ARBA00023163"/>
    </source>
</evidence>
<comment type="subcellular location">
    <subcellularLocation>
        <location evidence="1">Nucleus</location>
    </subcellularLocation>
</comment>
<feature type="repeat" description="WD" evidence="7">
    <location>
        <begin position="247"/>
        <end position="278"/>
    </location>
</feature>
<dbReference type="PROSITE" id="PS00678">
    <property type="entry name" value="WD_REPEATS_1"/>
    <property type="match status" value="4"/>
</dbReference>
<gene>
    <name evidence="9" type="ORF">M407DRAFT_22063</name>
</gene>
<dbReference type="Pfam" id="PF00400">
    <property type="entry name" value="WD40"/>
    <property type="match status" value="6"/>
</dbReference>
<keyword evidence="5" id="KW-0804">Transcription</keyword>
<keyword evidence="3" id="KW-0677">Repeat</keyword>
<feature type="repeat" description="WD" evidence="7">
    <location>
        <begin position="195"/>
        <end position="229"/>
    </location>
</feature>
<dbReference type="EMBL" id="KN822990">
    <property type="protein sequence ID" value="KIO28808.1"/>
    <property type="molecule type" value="Genomic_DNA"/>
</dbReference>
<evidence type="ECO:0000256" key="2">
    <source>
        <dbReference type="ARBA" id="ARBA00022574"/>
    </source>
</evidence>
<dbReference type="Gene3D" id="1.20.960.30">
    <property type="match status" value="1"/>
</dbReference>
<feature type="repeat" description="WD" evidence="7">
    <location>
        <begin position="478"/>
        <end position="519"/>
    </location>
</feature>
<dbReference type="GO" id="GO:0034967">
    <property type="term" value="C:Set3 complex"/>
    <property type="evidence" value="ECO:0007669"/>
    <property type="project" value="TreeGrafter"/>
</dbReference>
<evidence type="ECO:0000313" key="9">
    <source>
        <dbReference type="EMBL" id="KIO28808.1"/>
    </source>
</evidence>
<protein>
    <recommendedName>
        <fullName evidence="11">LisH domain-containing protein</fullName>
    </recommendedName>
</protein>
<dbReference type="STRING" id="1051891.A0A0C3L4T1"/>
<dbReference type="PROSITE" id="PS50294">
    <property type="entry name" value="WD_REPEATS_REGION"/>
    <property type="match status" value="5"/>
</dbReference>
<dbReference type="Pfam" id="PF08513">
    <property type="entry name" value="LisH"/>
    <property type="match status" value="1"/>
</dbReference>
<dbReference type="InterPro" id="IPR019775">
    <property type="entry name" value="WD40_repeat_CS"/>
</dbReference>
<proteinExistence type="predicted"/>
<dbReference type="InterPro" id="IPR036322">
    <property type="entry name" value="WD40_repeat_dom_sf"/>
</dbReference>
<evidence type="ECO:0000256" key="6">
    <source>
        <dbReference type="ARBA" id="ARBA00023242"/>
    </source>
</evidence>
<dbReference type="InterPro" id="IPR045183">
    <property type="entry name" value="Ebi-like"/>
</dbReference>
<dbReference type="InterPro" id="IPR015943">
    <property type="entry name" value="WD40/YVTN_repeat-like_dom_sf"/>
</dbReference>
<evidence type="ECO:0000256" key="8">
    <source>
        <dbReference type="SAM" id="MobiDB-lite"/>
    </source>
</evidence>
<dbReference type="GO" id="GO:0006357">
    <property type="term" value="P:regulation of transcription by RNA polymerase II"/>
    <property type="evidence" value="ECO:0007669"/>
    <property type="project" value="TreeGrafter"/>
</dbReference>
<dbReference type="FunFam" id="2.130.10.10:FF:000218">
    <property type="entry name" value="WD40 repeat-containing protein HOS15"/>
    <property type="match status" value="1"/>
</dbReference>
<sequence length="577" mass="64064">MARLPNLRITSDDVNALIYSYLEDAGFSHTSYALRHEARLDSSPNLNVRIPRGELIKLLNKALLYSEAEAHFRRVRKILTVPFLVLKTDESLTFDGSNSNEQCNAPFSILKAHVCSQGPHLPPSPPEMGRRRQELFPPPRAGSPTYGNGLEKRKGSPRLEGRLEKRARTEDGAVETVSAEGARMRKGYGEGAILMNGHESEVFICQWHPLKPNLLATGSKDATVRLWNVPVPPAPLFTPVALRHQPDPADARDITAIDWDRTGARLATGCYDGVVRVWTAEGAHQFNLKFHQGPIFTNRWSPDASFLLSASLDGTVVVWDMMTLKPDKIQQLFRVHSGSVLDAVWFDNKTFISCAIDRHVNVCRLGEQTPIRTFTGHEDEVNLVRLSKDKTLLASSSDDRTIRVWDMSAVKEDAPVRPPAGQTDPAQKCVLRGHVREVSSLGWCPSTDQAMQYLLVSTSFDNTSRIWDTRNGSCVKELLNHRDRVYTQSFSPRGRYLATGSADGRVLIYDTATGNVLFEWDCQSGGVFDIQWQTTGDQLGMCLENRGVAVLDMKKFGFGDYVAPPVVTAPTAPAPPS</sequence>
<dbReference type="OrthoDB" id="1367865at2759"/>
<feature type="compositionally biased region" description="Basic and acidic residues" evidence="8">
    <location>
        <begin position="150"/>
        <end position="171"/>
    </location>
</feature>
<dbReference type="Gene3D" id="2.130.10.10">
    <property type="entry name" value="YVTN repeat-like/Quinoprotein amine dehydrogenase"/>
    <property type="match status" value="1"/>
</dbReference>
<evidence type="ECO:0000256" key="3">
    <source>
        <dbReference type="ARBA" id="ARBA00022737"/>
    </source>
</evidence>
<dbReference type="PANTHER" id="PTHR22846">
    <property type="entry name" value="WD40 REPEAT PROTEIN"/>
    <property type="match status" value="1"/>
</dbReference>
<feature type="repeat" description="WD" evidence="7">
    <location>
        <begin position="431"/>
        <end position="477"/>
    </location>
</feature>
<evidence type="ECO:0000313" key="10">
    <source>
        <dbReference type="Proteomes" id="UP000054248"/>
    </source>
</evidence>
<dbReference type="PRINTS" id="PR00320">
    <property type="entry name" value="GPROTEINBRPT"/>
</dbReference>
<keyword evidence="6" id="KW-0539">Nucleus</keyword>
<evidence type="ECO:0000256" key="1">
    <source>
        <dbReference type="ARBA" id="ARBA00004123"/>
    </source>
</evidence>
<dbReference type="Proteomes" id="UP000054248">
    <property type="component" value="Unassembled WGS sequence"/>
</dbReference>
<evidence type="ECO:0000256" key="7">
    <source>
        <dbReference type="PROSITE-ProRule" id="PRU00221"/>
    </source>
</evidence>
<dbReference type="SMART" id="SM00667">
    <property type="entry name" value="LisH"/>
    <property type="match status" value="1"/>
</dbReference>
<dbReference type="GO" id="GO:0003714">
    <property type="term" value="F:transcription corepressor activity"/>
    <property type="evidence" value="ECO:0007669"/>
    <property type="project" value="InterPro"/>
</dbReference>
<dbReference type="PROSITE" id="PS50896">
    <property type="entry name" value="LISH"/>
    <property type="match status" value="1"/>
</dbReference>
<dbReference type="InterPro" id="IPR020472">
    <property type="entry name" value="WD40_PAC1"/>
</dbReference>
<feature type="region of interest" description="Disordered" evidence="8">
    <location>
        <begin position="118"/>
        <end position="171"/>
    </location>
</feature>
<evidence type="ECO:0008006" key="11">
    <source>
        <dbReference type="Google" id="ProtNLM"/>
    </source>
</evidence>
<evidence type="ECO:0000256" key="4">
    <source>
        <dbReference type="ARBA" id="ARBA00023015"/>
    </source>
</evidence>
<keyword evidence="4" id="KW-0805">Transcription regulation</keyword>
<dbReference type="SUPFAM" id="SSF50978">
    <property type="entry name" value="WD40 repeat-like"/>
    <property type="match status" value="1"/>
</dbReference>
<keyword evidence="10" id="KW-1185">Reference proteome</keyword>
<accession>A0A0C3L4T1</accession>
<dbReference type="PROSITE" id="PS50082">
    <property type="entry name" value="WD_REPEATS_2"/>
    <property type="match status" value="6"/>
</dbReference>
<dbReference type="AlphaFoldDB" id="A0A0C3L4T1"/>
<dbReference type="InterPro" id="IPR001680">
    <property type="entry name" value="WD40_rpt"/>
</dbReference>
<feature type="repeat" description="WD" evidence="7">
    <location>
        <begin position="288"/>
        <end position="321"/>
    </location>
</feature>
<organism evidence="9 10">
    <name type="scientific">Tulasnella calospora MUT 4182</name>
    <dbReference type="NCBI Taxonomy" id="1051891"/>
    <lineage>
        <taxon>Eukaryota</taxon>
        <taxon>Fungi</taxon>
        <taxon>Dikarya</taxon>
        <taxon>Basidiomycota</taxon>
        <taxon>Agaricomycotina</taxon>
        <taxon>Agaricomycetes</taxon>
        <taxon>Cantharellales</taxon>
        <taxon>Tulasnellaceae</taxon>
        <taxon>Tulasnella</taxon>
    </lineage>
</organism>
<feature type="repeat" description="WD" evidence="7">
    <location>
        <begin position="374"/>
        <end position="408"/>
    </location>
</feature>
<name>A0A0C3L4T1_9AGAM</name>
<dbReference type="HOGENOM" id="CLU_007609_1_1_1"/>
<keyword evidence="2 7" id="KW-0853">WD repeat</keyword>
<dbReference type="InterPro" id="IPR006594">
    <property type="entry name" value="LisH"/>
</dbReference>
<dbReference type="PANTHER" id="PTHR22846:SF2">
    <property type="entry name" value="F-BOX-LIKE_WD REPEAT-CONTAINING PROTEIN EBI"/>
    <property type="match status" value="1"/>
</dbReference>